<dbReference type="Gene3D" id="3.40.50.1820">
    <property type="entry name" value="alpha/beta hydrolase"/>
    <property type="match status" value="1"/>
</dbReference>
<dbReference type="EMBL" id="CP016282">
    <property type="protein sequence ID" value="ANP74271.1"/>
    <property type="molecule type" value="Genomic_DNA"/>
</dbReference>
<dbReference type="RefSeq" id="WP_236900752.1">
    <property type="nucleotide sequence ID" value="NZ_CP016282.1"/>
</dbReference>
<proteinExistence type="predicted"/>
<keyword evidence="2" id="KW-1185">Reference proteome</keyword>
<protein>
    <submittedName>
        <fullName evidence="1">Alpha/beta hydrolase</fullName>
    </submittedName>
</protein>
<reference evidence="1 2" key="1">
    <citation type="submission" date="2016-06" db="EMBL/GenBank/DDBJ databases">
        <title>Genome sequencing of Cryobacterium arcticum PAMC 27867.</title>
        <authorList>
            <person name="Lee J."/>
            <person name="Kim O.-S."/>
        </authorList>
    </citation>
    <scope>NUCLEOTIDE SEQUENCE [LARGE SCALE GENOMIC DNA]</scope>
    <source>
        <strain evidence="1 2">PAMC 27867</strain>
    </source>
</reference>
<dbReference type="PATRIC" id="fig|670052.7.peg.3440"/>
<sequence>MTSRMPTWVGLRRVSLNAGSWLLDYRYAAIGQVRAALSRTRPDDFATGDQAPVLILPGIYESWHFMRPLIDVLHEAGHPVHVVTLLQSNRRPIIESARIVAEHLRRQDLRGVVIVAHSKGGLIGKYLMTQLDPDARVARMVAVSTPFSGSRYARYMPTPSLRDFGAKHPALLALAADERMNGSVVSIYGRFDPHIPEGSFLPGAENVLIDTGGHFRIMSHPETQRQVLAAVGSVPR</sequence>
<gene>
    <name evidence="1" type="ORF">PA27867_3342</name>
</gene>
<accession>A0A1B1BP42</accession>
<dbReference type="InterPro" id="IPR029058">
    <property type="entry name" value="AB_hydrolase_fold"/>
</dbReference>
<dbReference type="Proteomes" id="UP000092582">
    <property type="component" value="Chromosome 1"/>
</dbReference>
<dbReference type="AlphaFoldDB" id="A0A1B1BP42"/>
<dbReference type="KEGG" id="cart:PA27867_3342"/>
<dbReference type="PANTHER" id="PTHR37946:SF1">
    <property type="entry name" value="SLL1969 PROTEIN"/>
    <property type="match status" value="1"/>
</dbReference>
<dbReference type="PANTHER" id="PTHR37946">
    <property type="entry name" value="SLL1969 PROTEIN"/>
    <property type="match status" value="1"/>
</dbReference>
<dbReference type="STRING" id="670052.PA27867_3342"/>
<evidence type="ECO:0000313" key="1">
    <source>
        <dbReference type="EMBL" id="ANP74271.1"/>
    </source>
</evidence>
<evidence type="ECO:0000313" key="2">
    <source>
        <dbReference type="Proteomes" id="UP000092582"/>
    </source>
</evidence>
<dbReference type="SUPFAM" id="SSF53474">
    <property type="entry name" value="alpha/beta-Hydrolases"/>
    <property type="match status" value="1"/>
</dbReference>
<keyword evidence="1" id="KW-0378">Hydrolase</keyword>
<organism evidence="1 2">
    <name type="scientific">Cryobacterium arcticum</name>
    <dbReference type="NCBI Taxonomy" id="670052"/>
    <lineage>
        <taxon>Bacteria</taxon>
        <taxon>Bacillati</taxon>
        <taxon>Actinomycetota</taxon>
        <taxon>Actinomycetes</taxon>
        <taxon>Micrococcales</taxon>
        <taxon>Microbacteriaceae</taxon>
        <taxon>Cryobacterium</taxon>
    </lineage>
</organism>
<dbReference type="GO" id="GO:0016787">
    <property type="term" value="F:hydrolase activity"/>
    <property type="evidence" value="ECO:0007669"/>
    <property type="project" value="UniProtKB-KW"/>
</dbReference>
<name>A0A1B1BP42_9MICO</name>